<dbReference type="EMBL" id="CP007536">
    <property type="protein sequence ID" value="AIC15492.1"/>
    <property type="molecule type" value="Genomic_DNA"/>
</dbReference>
<evidence type="ECO:0000256" key="1">
    <source>
        <dbReference type="SAM" id="Phobius"/>
    </source>
</evidence>
<organism evidence="2 3">
    <name type="scientific">Nitrososphaera viennensis EN76</name>
    <dbReference type="NCBI Taxonomy" id="926571"/>
    <lineage>
        <taxon>Archaea</taxon>
        <taxon>Nitrososphaerota</taxon>
        <taxon>Nitrososphaeria</taxon>
        <taxon>Nitrososphaerales</taxon>
        <taxon>Nitrososphaeraceae</taxon>
        <taxon>Nitrososphaera</taxon>
    </lineage>
</organism>
<dbReference type="KEGG" id="nvn:NVIE_012590"/>
<proteinExistence type="predicted"/>
<gene>
    <name evidence="2" type="ORF">NVIE_012590</name>
</gene>
<dbReference type="AlphaFoldDB" id="A0A060HQQ3"/>
<feature type="transmembrane region" description="Helical" evidence="1">
    <location>
        <begin position="12"/>
        <end position="34"/>
    </location>
</feature>
<dbReference type="Proteomes" id="UP000027093">
    <property type="component" value="Chromosome"/>
</dbReference>
<evidence type="ECO:0000313" key="3">
    <source>
        <dbReference type="Proteomes" id="UP000027093"/>
    </source>
</evidence>
<keyword evidence="1" id="KW-0812">Transmembrane</keyword>
<protein>
    <submittedName>
        <fullName evidence="2">Uncharacterized protein</fullName>
    </submittedName>
</protein>
<dbReference type="HOGENOM" id="CLU_798335_0_0_2"/>
<dbReference type="OrthoDB" id="8153at2157"/>
<keyword evidence="3" id="KW-1185">Reference proteome</keyword>
<dbReference type="GeneID" id="74946519"/>
<dbReference type="STRING" id="926571.NVIE_012590"/>
<reference evidence="2 3" key="1">
    <citation type="journal article" date="2014" name="Int. J. Syst. Evol. Microbiol.">
        <title>Nitrososphaera viennensis gen. nov., sp. nov., an aerobic and mesophilic, ammonia-oxidizing archaeon from soil and a member of the archaeal phylum Thaumarchaeota.</title>
        <authorList>
            <person name="Stieglmeier M."/>
            <person name="Klingl A."/>
            <person name="Alves R.J."/>
            <person name="Rittmann S.K."/>
            <person name="Melcher M."/>
            <person name="Leisch N."/>
            <person name="Schleper C."/>
        </authorList>
    </citation>
    <scope>NUCLEOTIDE SEQUENCE [LARGE SCALE GENOMIC DNA]</scope>
    <source>
        <strain evidence="2">EN76</strain>
    </source>
</reference>
<name>A0A060HQQ3_9ARCH</name>
<dbReference type="RefSeq" id="WP_075054488.1">
    <property type="nucleotide sequence ID" value="NZ_CP007536.1"/>
</dbReference>
<keyword evidence="1" id="KW-0472">Membrane</keyword>
<accession>A0A060HQQ3</accession>
<sequence>MNLRDGNGKIKANVIIATVFAASLVAMVPAVIAISSSSTRMIATDAEAADMVQQPYVKAFAGSSALYEPNAGKTNVFGPGGIFPFFNDTFSCGDAITCGVQTDASFKGVFKENGEPGDNKFVATYTAPITYGDHQVKGHRYKVVMVDTKWNNDDPAQTPLPTRTPDFLLPGNGVTFDQYQHGHSMIDRADVPLFWNKVVVYGHANVYDETDGGKLVAENIFMHLMVGKAVDEKGFYSDMQNNDGTPLVVLLFLVNVPSGVQLPGGIGPLTSEQAQSFTPLADDPSLTNPPPVDYSKLAEWGVNAPEPKPQSTPWSVDNPTQPVFFTFLLFTDAKAYNSANNNLPGVN</sequence>
<evidence type="ECO:0000313" key="2">
    <source>
        <dbReference type="EMBL" id="AIC15492.1"/>
    </source>
</evidence>
<keyword evidence="1" id="KW-1133">Transmembrane helix</keyword>